<dbReference type="InterPro" id="IPR050873">
    <property type="entry name" value="V-ATPase_V0D/AC39_subunit"/>
</dbReference>
<dbReference type="Proteomes" id="UP000482209">
    <property type="component" value="Unassembled WGS sequence"/>
</dbReference>
<dbReference type="PANTHER" id="PTHR38682">
    <property type="entry name" value="V-TYPE ATP SYNTHASE SUBUNIT C"/>
    <property type="match status" value="1"/>
</dbReference>
<comment type="caution">
    <text evidence="3">The sequence shown here is derived from an EMBL/GenBank/DDBJ whole genome shotgun (WGS) entry which is preliminary data.</text>
</comment>
<dbReference type="InterPro" id="IPR036079">
    <property type="entry name" value="ATPase_csu/dsu_sf"/>
</dbReference>
<dbReference type="InterPro" id="IPR002843">
    <property type="entry name" value="ATPase_V0-cplx_csu/dsu"/>
</dbReference>
<evidence type="ECO:0000313" key="4">
    <source>
        <dbReference type="Proteomes" id="UP000482209"/>
    </source>
</evidence>
<sequence length="346" mass="40811">MINNLLAYSGIVTKTKAMGKWLITPEDYEKISNLPTVADFIIFLKNQPGYKDLFANCDEHALHRNQIEHILTNALYMDYSKLFRFANDNQRNILSFLFFRYEINILKSCLQQVFDSNSTYDLAAFETFFAKHSDLNLKQLSEAKSLDEFILTLKGTEYYALFQKISQIETISTLYDYETQLDIYYYKKVWKLCKNHLKGNEQKALRDTLGKQIDLLNILWIYRSKKYYNVESSKIYSSIIPIRYKLTNQDLMRMVEATSVEEFLLVLKASPYIPKGIDLNQNSVESIYRQVLNKAYNDNRHRNPTSMSTLFYYLHLKEQEIDHLTTALECIRYSLNPSETLKYILE</sequence>
<name>A0A6L5XWG8_9FIRM</name>
<dbReference type="RefSeq" id="WP_154517263.1">
    <property type="nucleotide sequence ID" value="NZ_VUMT01000003.1"/>
</dbReference>
<dbReference type="GO" id="GO:0046961">
    <property type="term" value="F:proton-transporting ATPase activity, rotational mechanism"/>
    <property type="evidence" value="ECO:0007669"/>
    <property type="project" value="InterPro"/>
</dbReference>
<protein>
    <submittedName>
        <fullName evidence="3">V-type ATPase subunit</fullName>
    </submittedName>
</protein>
<keyword evidence="1" id="KW-0813">Transport</keyword>
<keyword evidence="2" id="KW-0406">Ion transport</keyword>
<evidence type="ECO:0000256" key="1">
    <source>
        <dbReference type="ARBA" id="ARBA00022448"/>
    </source>
</evidence>
<organism evidence="3 4">
    <name type="scientific">Velocimicrobium porci</name>
    <dbReference type="NCBI Taxonomy" id="2606634"/>
    <lineage>
        <taxon>Bacteria</taxon>
        <taxon>Bacillati</taxon>
        <taxon>Bacillota</taxon>
        <taxon>Clostridia</taxon>
        <taxon>Lachnospirales</taxon>
        <taxon>Lachnospiraceae</taxon>
        <taxon>Velocimicrobium</taxon>
    </lineage>
</organism>
<evidence type="ECO:0000256" key="2">
    <source>
        <dbReference type="ARBA" id="ARBA00023065"/>
    </source>
</evidence>
<keyword evidence="4" id="KW-1185">Reference proteome</keyword>
<accession>A0A6L5XWG8</accession>
<dbReference type="Pfam" id="PF01992">
    <property type="entry name" value="vATP-synt_AC39"/>
    <property type="match status" value="1"/>
</dbReference>
<evidence type="ECO:0000313" key="3">
    <source>
        <dbReference type="EMBL" id="MSS62934.1"/>
    </source>
</evidence>
<dbReference type="InterPro" id="IPR044911">
    <property type="entry name" value="V-type_ATPase_csu/dsu_dom_3"/>
</dbReference>
<proteinExistence type="predicted"/>
<reference evidence="3 4" key="1">
    <citation type="submission" date="2019-08" db="EMBL/GenBank/DDBJ databases">
        <title>In-depth cultivation of the pig gut microbiome towards novel bacterial diversity and tailored functional studies.</title>
        <authorList>
            <person name="Wylensek D."/>
            <person name="Hitch T.C.A."/>
            <person name="Clavel T."/>
        </authorList>
    </citation>
    <scope>NUCLEOTIDE SEQUENCE [LARGE SCALE GENOMIC DNA]</scope>
    <source>
        <strain evidence="3 4">WCA-693-APC-MOT-I</strain>
    </source>
</reference>
<dbReference type="Gene3D" id="1.10.132.50">
    <property type="entry name" value="ATP synthase (C/AC39) subunit, domain 3"/>
    <property type="match status" value="3"/>
</dbReference>
<dbReference type="SUPFAM" id="SSF103486">
    <property type="entry name" value="V-type ATP synthase subunit C"/>
    <property type="match status" value="1"/>
</dbReference>
<dbReference type="EMBL" id="VUMT01000003">
    <property type="protein sequence ID" value="MSS62934.1"/>
    <property type="molecule type" value="Genomic_DNA"/>
</dbReference>
<gene>
    <name evidence="3" type="ORF">FYJ58_03460</name>
</gene>
<dbReference type="PANTHER" id="PTHR38682:SF1">
    <property type="entry name" value="V-TYPE ATP SYNTHASE SUBUNIT C"/>
    <property type="match status" value="1"/>
</dbReference>
<dbReference type="AlphaFoldDB" id="A0A6L5XWG8"/>